<gene>
    <name evidence="2" type="ORF">Ahy_A02g005737</name>
</gene>
<dbReference type="Gramene" id="arahy.Tifrunner.gnm2.ann2.Ah12g448400.1">
    <property type="protein sequence ID" value="arahy.Tifrunner.gnm2.ann2.Ah12g448400.1-CDS-1"/>
    <property type="gene ID" value="arahy.Tifrunner.gnm2.ann2.Ah12g448400"/>
</dbReference>
<proteinExistence type="predicted"/>
<comment type="caution">
    <text evidence="2">The sequence shown here is derived from an EMBL/GenBank/DDBJ whole genome shotgun (WGS) entry which is preliminary data.</text>
</comment>
<dbReference type="Pfam" id="PF00462">
    <property type="entry name" value="Glutaredoxin"/>
    <property type="match status" value="1"/>
</dbReference>
<accession>A0A445E839</accession>
<sequence>MKRVLHRELKTIPSINNLKESLLVLQLNHHSDDEFFIKKCSTPPPPLYGDQYLNNGDENDQHFEEQQEMEDVTTNIKNKGFERVQKVACNKEYPSLTDFEEMNPPNGRSQEVILYTTSLRGIRKTFRDCNTIKFLLRSFRVIYHERDVSLHLEYRKELCKILGGKVLPPKLFIKGRYIGGVDEVIGLHENGWLGKLLEGTPIEFGEGHCNGCACMRFAICSNCNGSCKVFTKNNGDNNNGELFIRCAECNENGLVKCPICC</sequence>
<dbReference type="PANTHER" id="PTHR45669:SF14">
    <property type="entry name" value="EMB|CAB81925.1-RELATED"/>
    <property type="match status" value="1"/>
</dbReference>
<dbReference type="Pfam" id="PF23733">
    <property type="entry name" value="GRXCR1-2_C"/>
    <property type="match status" value="1"/>
</dbReference>
<dbReference type="STRING" id="3818.A0A445E839"/>
<dbReference type="InterPro" id="IPR036249">
    <property type="entry name" value="Thioredoxin-like_sf"/>
</dbReference>
<dbReference type="OrthoDB" id="423313at2759"/>
<dbReference type="Gene3D" id="3.40.30.10">
    <property type="entry name" value="Glutaredoxin"/>
    <property type="match status" value="1"/>
</dbReference>
<feature type="domain" description="Glutaredoxin" evidence="1">
    <location>
        <begin position="112"/>
        <end position="178"/>
    </location>
</feature>
<evidence type="ECO:0000259" key="1">
    <source>
        <dbReference type="Pfam" id="PF00462"/>
    </source>
</evidence>
<dbReference type="AlphaFoldDB" id="A0A445E839"/>
<dbReference type="SMR" id="A0A445E839"/>
<keyword evidence="3" id="KW-1185">Reference proteome</keyword>
<dbReference type="Proteomes" id="UP000289738">
    <property type="component" value="Chromosome A02"/>
</dbReference>
<dbReference type="InterPro" id="IPR002109">
    <property type="entry name" value="Glutaredoxin"/>
</dbReference>
<dbReference type="CDD" id="cd03031">
    <property type="entry name" value="GRX_GRX_like"/>
    <property type="match status" value="1"/>
</dbReference>
<dbReference type="SUPFAM" id="SSF52833">
    <property type="entry name" value="Thioredoxin-like"/>
    <property type="match status" value="1"/>
</dbReference>
<organism evidence="2 3">
    <name type="scientific">Arachis hypogaea</name>
    <name type="common">Peanut</name>
    <dbReference type="NCBI Taxonomy" id="3818"/>
    <lineage>
        <taxon>Eukaryota</taxon>
        <taxon>Viridiplantae</taxon>
        <taxon>Streptophyta</taxon>
        <taxon>Embryophyta</taxon>
        <taxon>Tracheophyta</taxon>
        <taxon>Spermatophyta</taxon>
        <taxon>Magnoliopsida</taxon>
        <taxon>eudicotyledons</taxon>
        <taxon>Gunneridae</taxon>
        <taxon>Pentapetalae</taxon>
        <taxon>rosids</taxon>
        <taxon>fabids</taxon>
        <taxon>Fabales</taxon>
        <taxon>Fabaceae</taxon>
        <taxon>Papilionoideae</taxon>
        <taxon>50 kb inversion clade</taxon>
        <taxon>dalbergioids sensu lato</taxon>
        <taxon>Dalbergieae</taxon>
        <taxon>Pterocarpus clade</taxon>
        <taxon>Arachis</taxon>
    </lineage>
</organism>
<evidence type="ECO:0000313" key="2">
    <source>
        <dbReference type="EMBL" id="RYR71473.1"/>
    </source>
</evidence>
<evidence type="ECO:0000313" key="3">
    <source>
        <dbReference type="Proteomes" id="UP000289738"/>
    </source>
</evidence>
<protein>
    <recommendedName>
        <fullName evidence="1">Glutaredoxin domain-containing protein</fullName>
    </recommendedName>
</protein>
<reference evidence="2 3" key="1">
    <citation type="submission" date="2019-01" db="EMBL/GenBank/DDBJ databases">
        <title>Sequencing of cultivated peanut Arachis hypogaea provides insights into genome evolution and oil improvement.</title>
        <authorList>
            <person name="Chen X."/>
        </authorList>
    </citation>
    <scope>NUCLEOTIDE SEQUENCE [LARGE SCALE GENOMIC DNA]</scope>
    <source>
        <strain evidence="3">cv. Fuhuasheng</strain>
        <tissue evidence="2">Leaves</tissue>
    </source>
</reference>
<dbReference type="EMBL" id="SDMP01000002">
    <property type="protein sequence ID" value="RYR71473.1"/>
    <property type="molecule type" value="Genomic_DNA"/>
</dbReference>
<name>A0A445E839_ARAHY</name>
<dbReference type="PROSITE" id="PS51354">
    <property type="entry name" value="GLUTAREDOXIN_2"/>
    <property type="match status" value="1"/>
</dbReference>
<dbReference type="PANTHER" id="PTHR45669">
    <property type="entry name" value="GLUTAREDOXIN DOMAIN-CONTAINING CYSTEINE-RICH PROTEIN CG12206-RELATED"/>
    <property type="match status" value="1"/>
</dbReference>